<protein>
    <submittedName>
        <fullName evidence="1">Uncharacterized protein</fullName>
    </submittedName>
</protein>
<dbReference type="Gene3D" id="3.30.420.10">
    <property type="entry name" value="Ribonuclease H-like superfamily/Ribonuclease H"/>
    <property type="match status" value="1"/>
</dbReference>
<gene>
    <name evidence="1" type="ORF">AVEN_267907_1</name>
</gene>
<keyword evidence="2" id="KW-1185">Reference proteome</keyword>
<dbReference type="OrthoDB" id="2113341at2759"/>
<accession>A0A4Y2VU51</accession>
<evidence type="ECO:0000313" key="1">
    <source>
        <dbReference type="EMBL" id="GBO28669.1"/>
    </source>
</evidence>
<dbReference type="GO" id="GO:0003676">
    <property type="term" value="F:nucleic acid binding"/>
    <property type="evidence" value="ECO:0007669"/>
    <property type="project" value="InterPro"/>
</dbReference>
<feature type="non-terminal residue" evidence="1">
    <location>
        <position position="1"/>
    </location>
</feature>
<evidence type="ECO:0000313" key="2">
    <source>
        <dbReference type="Proteomes" id="UP000499080"/>
    </source>
</evidence>
<comment type="caution">
    <text evidence="1">The sequence shown here is derived from an EMBL/GenBank/DDBJ whole genome shotgun (WGS) entry which is preliminary data.</text>
</comment>
<dbReference type="EMBL" id="BGPR01051765">
    <property type="protein sequence ID" value="GBO28669.1"/>
    <property type="molecule type" value="Genomic_DNA"/>
</dbReference>
<dbReference type="AlphaFoldDB" id="A0A4Y2VU51"/>
<name>A0A4Y2VU51_ARAVE</name>
<dbReference type="InterPro" id="IPR036397">
    <property type="entry name" value="RNaseH_sf"/>
</dbReference>
<dbReference type="Proteomes" id="UP000499080">
    <property type="component" value="Unassembled WGS sequence"/>
</dbReference>
<organism evidence="1 2">
    <name type="scientific">Araneus ventricosus</name>
    <name type="common">Orbweaver spider</name>
    <name type="synonym">Epeira ventricosa</name>
    <dbReference type="NCBI Taxonomy" id="182803"/>
    <lineage>
        <taxon>Eukaryota</taxon>
        <taxon>Metazoa</taxon>
        <taxon>Ecdysozoa</taxon>
        <taxon>Arthropoda</taxon>
        <taxon>Chelicerata</taxon>
        <taxon>Arachnida</taxon>
        <taxon>Araneae</taxon>
        <taxon>Araneomorphae</taxon>
        <taxon>Entelegynae</taxon>
        <taxon>Araneoidea</taxon>
        <taxon>Araneidae</taxon>
        <taxon>Araneus</taxon>
    </lineage>
</organism>
<reference evidence="1 2" key="1">
    <citation type="journal article" date="2019" name="Sci. Rep.">
        <title>Orb-weaving spider Araneus ventricosus genome elucidates the spidroin gene catalogue.</title>
        <authorList>
            <person name="Kono N."/>
            <person name="Nakamura H."/>
            <person name="Ohtoshi R."/>
            <person name="Moran D.A.P."/>
            <person name="Shinohara A."/>
            <person name="Yoshida Y."/>
            <person name="Fujiwara M."/>
            <person name="Mori M."/>
            <person name="Tomita M."/>
            <person name="Arakawa K."/>
        </authorList>
    </citation>
    <scope>NUCLEOTIDE SEQUENCE [LARGE SCALE GENOMIC DNA]</scope>
</reference>
<sequence length="102" mass="11973">LSAAVLTSLSEENIVPDKCFFNFEEKGNSHWANHEAIRRKRPGMLSDGVIRLHSNTHTARKTQELLQKFKWEIWSHPPTVQIRHPIWVPNTYLEQRSLQRGM</sequence>
<proteinExistence type="predicted"/>